<dbReference type="Proteomes" id="UP000788993">
    <property type="component" value="Unassembled WGS sequence"/>
</dbReference>
<proteinExistence type="predicted"/>
<name>A0A9P8TCF9_9ASCO</name>
<reference evidence="1" key="2">
    <citation type="submission" date="2021-01" db="EMBL/GenBank/DDBJ databases">
        <authorList>
            <person name="Schikora-Tamarit M.A."/>
        </authorList>
    </citation>
    <scope>NUCLEOTIDE SEQUENCE</scope>
    <source>
        <strain evidence="1">NCAIM Y.01608</strain>
    </source>
</reference>
<dbReference type="AlphaFoldDB" id="A0A9P8TCF9"/>
<gene>
    <name evidence="1" type="ORF">OGATHE_002021</name>
</gene>
<organism evidence="1 2">
    <name type="scientific">Ogataea polymorpha</name>
    <dbReference type="NCBI Taxonomy" id="460523"/>
    <lineage>
        <taxon>Eukaryota</taxon>
        <taxon>Fungi</taxon>
        <taxon>Dikarya</taxon>
        <taxon>Ascomycota</taxon>
        <taxon>Saccharomycotina</taxon>
        <taxon>Pichiomycetes</taxon>
        <taxon>Pichiales</taxon>
        <taxon>Pichiaceae</taxon>
        <taxon>Ogataea</taxon>
    </lineage>
</organism>
<evidence type="ECO:0000313" key="1">
    <source>
        <dbReference type="EMBL" id="KAH3674041.1"/>
    </source>
</evidence>
<protein>
    <submittedName>
        <fullName evidence="1">Uncharacterized protein</fullName>
    </submittedName>
</protein>
<sequence>MSSKKITSIRSGSAKTRSPHCFALKMLTSSRIVIMTTLGDCDVSPILISSNSVSNGGVCRIVNRRMSNPRSFELASQFEIILPARVANCLKSWQFIHVSNSVGSIWFCTGCLALSFENPVRILVSSSFANCRYSVCGKMPCF</sequence>
<comment type="caution">
    <text evidence="1">The sequence shown here is derived from an EMBL/GenBank/DDBJ whole genome shotgun (WGS) entry which is preliminary data.</text>
</comment>
<keyword evidence="2" id="KW-1185">Reference proteome</keyword>
<reference evidence="1" key="1">
    <citation type="journal article" date="2021" name="Open Biol.">
        <title>Shared evolutionary footprints suggest mitochondrial oxidative damage underlies multiple complex I losses in fungi.</title>
        <authorList>
            <person name="Schikora-Tamarit M.A."/>
            <person name="Marcet-Houben M."/>
            <person name="Nosek J."/>
            <person name="Gabaldon T."/>
        </authorList>
    </citation>
    <scope>NUCLEOTIDE SEQUENCE</scope>
    <source>
        <strain evidence="1">NCAIM Y.01608</strain>
    </source>
</reference>
<evidence type="ECO:0000313" key="2">
    <source>
        <dbReference type="Proteomes" id="UP000788993"/>
    </source>
</evidence>
<accession>A0A9P8TCF9</accession>
<dbReference type="EMBL" id="JAEUBD010000526">
    <property type="protein sequence ID" value="KAH3674041.1"/>
    <property type="molecule type" value="Genomic_DNA"/>
</dbReference>